<comment type="caution">
    <text evidence="2">The sequence shown here is derived from an EMBL/GenBank/DDBJ whole genome shotgun (WGS) entry which is preliminary data.</text>
</comment>
<dbReference type="InterPro" id="IPR011250">
    <property type="entry name" value="OMP/PagP_B-barrel"/>
</dbReference>
<evidence type="ECO:0000313" key="2">
    <source>
        <dbReference type="EMBL" id="RJF89116.1"/>
    </source>
</evidence>
<sequence length="114" mass="11917">MRHFYHSASVVALFLAATGSAWAGESYGPYLGGYGAFVMPDSVDVDGDADGDGIKDYAKATFDNGFGVGAIAGYDYGAIRFEAEVGYRMFDGARIEDLALGLPAAARSRPATST</sequence>
<protein>
    <recommendedName>
        <fullName evidence="4">Outer membrane protein beta-barrel domain-containing protein</fullName>
    </recommendedName>
</protein>
<keyword evidence="3" id="KW-1185">Reference proteome</keyword>
<dbReference type="SUPFAM" id="SSF56925">
    <property type="entry name" value="OMPA-like"/>
    <property type="match status" value="1"/>
</dbReference>
<keyword evidence="1" id="KW-0732">Signal</keyword>
<name>A0A418WGG3_9PROT</name>
<evidence type="ECO:0008006" key="4">
    <source>
        <dbReference type="Google" id="ProtNLM"/>
    </source>
</evidence>
<feature type="chain" id="PRO_5019224485" description="Outer membrane protein beta-barrel domain-containing protein" evidence="1">
    <location>
        <begin position="24"/>
        <end position="114"/>
    </location>
</feature>
<gene>
    <name evidence="2" type="ORF">D3874_20810</name>
</gene>
<dbReference type="OrthoDB" id="189250at2"/>
<evidence type="ECO:0000256" key="1">
    <source>
        <dbReference type="SAM" id="SignalP"/>
    </source>
</evidence>
<proteinExistence type="predicted"/>
<dbReference type="RefSeq" id="WP_119780353.1">
    <property type="nucleotide sequence ID" value="NZ_QYUK01000011.1"/>
</dbReference>
<dbReference type="EMBL" id="QYUK01000011">
    <property type="protein sequence ID" value="RJF89116.1"/>
    <property type="molecule type" value="Genomic_DNA"/>
</dbReference>
<accession>A0A418WGG3</accession>
<organism evidence="2 3">
    <name type="scientific">Oleomonas cavernae</name>
    <dbReference type="NCBI Taxonomy" id="2320859"/>
    <lineage>
        <taxon>Bacteria</taxon>
        <taxon>Pseudomonadati</taxon>
        <taxon>Pseudomonadota</taxon>
        <taxon>Alphaproteobacteria</taxon>
        <taxon>Acetobacterales</taxon>
        <taxon>Acetobacteraceae</taxon>
        <taxon>Oleomonas</taxon>
    </lineage>
</organism>
<feature type="signal peptide" evidence="1">
    <location>
        <begin position="1"/>
        <end position="23"/>
    </location>
</feature>
<dbReference type="AlphaFoldDB" id="A0A418WGG3"/>
<dbReference type="Proteomes" id="UP000284605">
    <property type="component" value="Unassembled WGS sequence"/>
</dbReference>
<evidence type="ECO:0000313" key="3">
    <source>
        <dbReference type="Proteomes" id="UP000284605"/>
    </source>
</evidence>
<reference evidence="2 3" key="1">
    <citation type="submission" date="2018-09" db="EMBL/GenBank/DDBJ databases">
        <authorList>
            <person name="Zhu H."/>
        </authorList>
    </citation>
    <scope>NUCLEOTIDE SEQUENCE [LARGE SCALE GENOMIC DNA]</scope>
    <source>
        <strain evidence="2 3">K1W22B-8</strain>
    </source>
</reference>